<proteinExistence type="predicted"/>
<evidence type="ECO:0000313" key="5">
    <source>
        <dbReference type="Proteomes" id="UP000018850"/>
    </source>
</evidence>
<dbReference type="SUPFAM" id="SSF46689">
    <property type="entry name" value="Homeodomain-like"/>
    <property type="match status" value="2"/>
</dbReference>
<reference evidence="5" key="1">
    <citation type="submission" date="2013-11" db="EMBL/GenBank/DDBJ databases">
        <title>Draft genome sequence from a member of Zhouia, isolated tidal flat.</title>
        <authorList>
            <person name="Jin H."/>
            <person name="Jeon C.O."/>
        </authorList>
    </citation>
    <scope>NUCLEOTIDE SEQUENCE [LARGE SCALE GENOMIC DNA]</scope>
    <source>
        <strain evidence="5">AD3</strain>
    </source>
</reference>
<dbReference type="STRING" id="376730.SAMN04487906_1445"/>
<dbReference type="SMART" id="SM00342">
    <property type="entry name" value="HTH_ARAC"/>
    <property type="match status" value="1"/>
</dbReference>
<keyword evidence="1" id="KW-0805">Transcription regulation</keyword>
<dbReference type="CDD" id="cd03138">
    <property type="entry name" value="GATase1_AraC_2"/>
    <property type="match status" value="1"/>
</dbReference>
<dbReference type="GO" id="GO:0043565">
    <property type="term" value="F:sequence-specific DNA binding"/>
    <property type="evidence" value="ECO:0007669"/>
    <property type="project" value="InterPro"/>
</dbReference>
<dbReference type="InterPro" id="IPR052158">
    <property type="entry name" value="INH-QAR"/>
</dbReference>
<dbReference type="Gene3D" id="1.10.10.60">
    <property type="entry name" value="Homeodomain-like"/>
    <property type="match status" value="2"/>
</dbReference>
<accession>W2UKZ8</accession>
<dbReference type="AlphaFoldDB" id="W2UKZ8"/>
<keyword evidence="2" id="KW-0804">Transcription</keyword>
<dbReference type="PATRIC" id="fig|1286632.3.peg.2752"/>
<dbReference type="PANTHER" id="PTHR43130">
    <property type="entry name" value="ARAC-FAMILY TRANSCRIPTIONAL REGULATOR"/>
    <property type="match status" value="1"/>
</dbReference>
<organism evidence="4 5">
    <name type="scientific">Zhouia amylolytica AD3</name>
    <dbReference type="NCBI Taxonomy" id="1286632"/>
    <lineage>
        <taxon>Bacteria</taxon>
        <taxon>Pseudomonadati</taxon>
        <taxon>Bacteroidota</taxon>
        <taxon>Flavobacteriia</taxon>
        <taxon>Flavobacteriales</taxon>
        <taxon>Flavobacteriaceae</taxon>
        <taxon>Zhouia</taxon>
    </lineage>
</organism>
<dbReference type="Pfam" id="PF12833">
    <property type="entry name" value="HTH_18"/>
    <property type="match status" value="1"/>
</dbReference>
<dbReference type="InterPro" id="IPR002818">
    <property type="entry name" value="DJ-1/PfpI"/>
</dbReference>
<evidence type="ECO:0000256" key="1">
    <source>
        <dbReference type="ARBA" id="ARBA00023015"/>
    </source>
</evidence>
<feature type="domain" description="HTH araC/xylS-type" evidence="3">
    <location>
        <begin position="220"/>
        <end position="318"/>
    </location>
</feature>
<dbReference type="InterPro" id="IPR009057">
    <property type="entry name" value="Homeodomain-like_sf"/>
</dbReference>
<reference evidence="4 5" key="2">
    <citation type="journal article" date="2016" name="Genome Announc.">
        <title>Draft Genome Sequence of Zhouia amylolytica AD3, Isolated from Tidal Flat Sediment.</title>
        <authorList>
            <person name="Jia B."/>
            <person name="Jin H.M."/>
            <person name="Lee H.J."/>
            <person name="Jeon C.O."/>
        </authorList>
    </citation>
    <scope>NUCLEOTIDE SEQUENCE [LARGE SCALE GENOMIC DNA]</scope>
    <source>
        <strain evidence="4 5">AD3</strain>
    </source>
</reference>
<dbReference type="GO" id="GO:0003700">
    <property type="term" value="F:DNA-binding transcription factor activity"/>
    <property type="evidence" value="ECO:0007669"/>
    <property type="project" value="InterPro"/>
</dbReference>
<evidence type="ECO:0000313" key="4">
    <source>
        <dbReference type="EMBL" id="ETN94815.1"/>
    </source>
</evidence>
<keyword evidence="5" id="KW-1185">Reference proteome</keyword>
<dbReference type="SUPFAM" id="SSF52317">
    <property type="entry name" value="Class I glutamine amidotransferase-like"/>
    <property type="match status" value="1"/>
</dbReference>
<dbReference type="Proteomes" id="UP000018850">
    <property type="component" value="Unassembled WGS sequence"/>
</dbReference>
<sequence length="322" mass="36294">MKRVSIFTPETAVPSAVSGPRYVFTTANQFLRASGKPPLFDVKLVGCKKEVKLQEGVFTVSVDQTIDQVTSTDLVIIPALFGDMKKAVALNKDAIPWIVEQHTNGAEIASLCVGAFLLAASGLLDGKKCSTHWAYYNEFQDAFPQVEVAEGRVITEDAGIYSSGGANSLWNLLLYLLEKYTDRDTAILASKYFAIDIDRSSQSAFTIFKGQKEHNDNDVLRIQEYLEKNYKDKITIDELADLGAMSRRSFERRFKKATKNTAIEYLQRVKIEAAKRDFESTRKNVNDVMYDVGYTDNKAFRTVFKRFTGLTPIAYRNKYSKM</sequence>
<evidence type="ECO:0000256" key="2">
    <source>
        <dbReference type="ARBA" id="ARBA00023163"/>
    </source>
</evidence>
<dbReference type="RefSeq" id="WP_038267761.1">
    <property type="nucleotide sequence ID" value="NZ_AYXY01000023.1"/>
</dbReference>
<gene>
    <name evidence="4" type="ORF">P278_27580</name>
</gene>
<dbReference type="PANTHER" id="PTHR43130:SF11">
    <property type="entry name" value="TRANSCRIPTIONAL REGULATORY PROTEIN"/>
    <property type="match status" value="1"/>
</dbReference>
<dbReference type="PROSITE" id="PS01124">
    <property type="entry name" value="HTH_ARAC_FAMILY_2"/>
    <property type="match status" value="1"/>
</dbReference>
<dbReference type="eggNOG" id="COG4977">
    <property type="taxonomic scope" value="Bacteria"/>
</dbReference>
<name>W2UKZ8_9FLAO</name>
<protein>
    <submittedName>
        <fullName evidence="4">AraC family transcriptional regulator</fullName>
    </submittedName>
</protein>
<dbReference type="InterPro" id="IPR029062">
    <property type="entry name" value="Class_I_gatase-like"/>
</dbReference>
<dbReference type="EMBL" id="AYXY01000023">
    <property type="protein sequence ID" value="ETN94815.1"/>
    <property type="molecule type" value="Genomic_DNA"/>
</dbReference>
<dbReference type="Gene3D" id="3.40.50.880">
    <property type="match status" value="1"/>
</dbReference>
<comment type="caution">
    <text evidence="4">The sequence shown here is derived from an EMBL/GenBank/DDBJ whole genome shotgun (WGS) entry which is preliminary data.</text>
</comment>
<dbReference type="InterPro" id="IPR018060">
    <property type="entry name" value="HTH_AraC"/>
</dbReference>
<dbReference type="Pfam" id="PF01965">
    <property type="entry name" value="DJ-1_PfpI"/>
    <property type="match status" value="1"/>
</dbReference>
<evidence type="ECO:0000259" key="3">
    <source>
        <dbReference type="PROSITE" id="PS01124"/>
    </source>
</evidence>